<evidence type="ECO:0000313" key="1">
    <source>
        <dbReference type="EMBL" id="BCO10620.1"/>
    </source>
</evidence>
<dbReference type="RefSeq" id="WP_267927348.1">
    <property type="nucleotide sequence ID" value="NZ_AP024233.1"/>
</dbReference>
<protein>
    <submittedName>
        <fullName evidence="1">Uncharacterized protein</fullName>
    </submittedName>
</protein>
<reference evidence="1" key="1">
    <citation type="submission" date="2020-12" db="EMBL/GenBank/DDBJ databases">
        <title>Desulfobium dissulfuricans gen. nov., sp. nov., a novel mesophilic, sulfate-reducing bacterium isolated from a deep-sea hydrothermal vent.</title>
        <authorList>
            <person name="Hashimoto Y."/>
            <person name="Tame A."/>
            <person name="Sawayama S."/>
            <person name="Miyazaki J."/>
            <person name="Takai K."/>
            <person name="Nakagawa S."/>
        </authorList>
    </citation>
    <scope>NUCLEOTIDE SEQUENCE</scope>
    <source>
        <strain evidence="1">GF1</strain>
    </source>
</reference>
<dbReference type="SUPFAM" id="SSF48208">
    <property type="entry name" value="Six-hairpin glycosidases"/>
    <property type="match status" value="1"/>
</dbReference>
<dbReference type="GO" id="GO:0005975">
    <property type="term" value="P:carbohydrate metabolic process"/>
    <property type="evidence" value="ECO:0007669"/>
    <property type="project" value="InterPro"/>
</dbReference>
<name>A0A915U449_9BACT</name>
<dbReference type="AlphaFoldDB" id="A0A915U449"/>
<accession>A0A915U449</accession>
<dbReference type="EMBL" id="AP024233">
    <property type="protein sequence ID" value="BCO10620.1"/>
    <property type="molecule type" value="Genomic_DNA"/>
</dbReference>
<dbReference type="InterPro" id="IPR008928">
    <property type="entry name" value="6-hairpin_glycosidase_sf"/>
</dbReference>
<dbReference type="Proteomes" id="UP001063350">
    <property type="component" value="Chromosome"/>
</dbReference>
<evidence type="ECO:0000313" key="2">
    <source>
        <dbReference type="Proteomes" id="UP001063350"/>
    </source>
</evidence>
<keyword evidence="2" id="KW-1185">Reference proteome</keyword>
<sequence>MIEELMIEFARRTGLSPATEQPRRYLWTDAFAVCNFLGLHDQTGERKYLDLALALVDQVHHTLGRHRPDDARKGWISGLGEAEGEHHPTIGGLRIGKKMNERAPGDPFDEALEWKRDGQYFHYLTKWMHALNRLSRVTGDPTYNRWAVEMARAVHARFTYLPPSGGPRRMYWKMSIDLSRPLVPSMGQHDPLDGYITYNQLQLCLPEGETDPAAVDLGNEIRELAEICRDRNWATDDALGIGGLLTDGWKLAQMMIQCGFNQPGLLTTIVDSAAAGLHAFVLTEPLRLPAPYRLPFREFGLAIGLRAMERLHRSTCQQPEQYESHGRLPEVVGRLRGYQSLAGEIEAFWLDPLNREAATWKEHLDINAVMLATSLAPDGFLSL</sequence>
<proteinExistence type="predicted"/>
<organism evidence="1 2">
    <name type="scientific">Desulfolithobacter dissulfuricans</name>
    <dbReference type="NCBI Taxonomy" id="2795293"/>
    <lineage>
        <taxon>Bacteria</taxon>
        <taxon>Pseudomonadati</taxon>
        <taxon>Thermodesulfobacteriota</taxon>
        <taxon>Desulfobulbia</taxon>
        <taxon>Desulfobulbales</taxon>
        <taxon>Desulfobulbaceae</taxon>
        <taxon>Desulfolithobacter</taxon>
    </lineage>
</organism>
<gene>
    <name evidence="1" type="ORF">GF1_29960</name>
</gene>
<dbReference type="KEGG" id="ddu:GF1_29960"/>